<evidence type="ECO:0000313" key="9">
    <source>
        <dbReference type="Proteomes" id="UP001459277"/>
    </source>
</evidence>
<dbReference type="SMART" id="SM00382">
    <property type="entry name" value="AAA"/>
    <property type="match status" value="1"/>
</dbReference>
<dbReference type="AlphaFoldDB" id="A0AAW2E294"/>
<dbReference type="Gene3D" id="3.40.50.300">
    <property type="entry name" value="P-loop containing nucleotide triphosphate hydrolases"/>
    <property type="match status" value="1"/>
</dbReference>
<dbReference type="Pfam" id="PF00004">
    <property type="entry name" value="AAA"/>
    <property type="match status" value="1"/>
</dbReference>
<feature type="domain" description="AAA+ ATPase" evidence="7">
    <location>
        <begin position="236"/>
        <end position="368"/>
    </location>
</feature>
<organism evidence="8 9">
    <name type="scientific">Lithocarpus litseifolius</name>
    <dbReference type="NCBI Taxonomy" id="425828"/>
    <lineage>
        <taxon>Eukaryota</taxon>
        <taxon>Viridiplantae</taxon>
        <taxon>Streptophyta</taxon>
        <taxon>Embryophyta</taxon>
        <taxon>Tracheophyta</taxon>
        <taxon>Spermatophyta</taxon>
        <taxon>Magnoliopsida</taxon>
        <taxon>eudicotyledons</taxon>
        <taxon>Gunneridae</taxon>
        <taxon>Pentapetalae</taxon>
        <taxon>rosids</taxon>
        <taxon>fabids</taxon>
        <taxon>Fagales</taxon>
        <taxon>Fagaceae</taxon>
        <taxon>Lithocarpus</taxon>
    </lineage>
</organism>
<dbReference type="GO" id="GO:0006950">
    <property type="term" value="P:response to stress"/>
    <property type="evidence" value="ECO:0007669"/>
    <property type="project" value="UniProtKB-ARBA"/>
</dbReference>
<dbReference type="Pfam" id="PF14363">
    <property type="entry name" value="AAA_assoc"/>
    <property type="match status" value="1"/>
</dbReference>
<keyword evidence="6" id="KW-0547">Nucleotide-binding</keyword>
<sequence length="433" mass="49395">MFCSPENIRSSKRAKTVVSVATSLTASALLFRAIVNNVIPTAVHDYFSSNLQKLSTCFSSQLTLIIQEFDGLIANHMFEAANVNKLEKERELELTVDKDEELLDLYNGVKLNWVLVSSPIERPISNTRSNEEEEEFASSEIRHFELSFHKKHRDMVLRSYLPYILQKAKAIGEEKKTVKLHTIDYNSTDYWSSINLDHPATFDTMAMDPDLKKFLVEDLNRFIGRKQYYKRVGKAWKRGYLLYGPSGTGKSSLVAAMANFLKFDIYDLDLREVECNSDLRQLLIGTTSRSILVIEDIDCLIELDNKAISVEDDDEVTLSGLLNFIDGLWSSCGEERIIVFTTNHEDRLDPALLRPGRMDVQLHMSYCSFSGFKTLASNYLQIQEHSLFRDIKDLLEKVETTPAEVAEELMKSDKVEVALQGLIKFLQSKKEGN</sequence>
<dbReference type="Pfam" id="PF25568">
    <property type="entry name" value="AAA_lid_At3g28540"/>
    <property type="match status" value="1"/>
</dbReference>
<dbReference type="EMBL" id="JAZDWU010000001">
    <property type="protein sequence ID" value="KAL0017130.1"/>
    <property type="molecule type" value="Genomic_DNA"/>
</dbReference>
<name>A0AAW2E294_9ROSI</name>
<dbReference type="PANTHER" id="PTHR23070">
    <property type="entry name" value="BCS1 AAA-TYPE ATPASE"/>
    <property type="match status" value="1"/>
</dbReference>
<evidence type="ECO:0000313" key="8">
    <source>
        <dbReference type="EMBL" id="KAL0017130.1"/>
    </source>
</evidence>
<accession>A0AAW2E294</accession>
<keyword evidence="6" id="KW-0067">ATP-binding</keyword>
<dbReference type="InterPro" id="IPR025753">
    <property type="entry name" value="AAA_N_dom"/>
</dbReference>
<dbReference type="InterPro" id="IPR027417">
    <property type="entry name" value="P-loop_NTPase"/>
</dbReference>
<evidence type="ECO:0000256" key="5">
    <source>
        <dbReference type="ARBA" id="ARBA00049360"/>
    </source>
</evidence>
<dbReference type="CDD" id="cd19510">
    <property type="entry name" value="RecA-like_BCS1"/>
    <property type="match status" value="1"/>
</dbReference>
<comment type="catalytic activity">
    <reaction evidence="5">
        <text>ATP + H2O = ADP + phosphate + H(+)</text>
        <dbReference type="Rhea" id="RHEA:13065"/>
        <dbReference type="ChEBI" id="CHEBI:15377"/>
        <dbReference type="ChEBI" id="CHEBI:15378"/>
        <dbReference type="ChEBI" id="CHEBI:30616"/>
        <dbReference type="ChEBI" id="CHEBI:43474"/>
        <dbReference type="ChEBI" id="CHEBI:456216"/>
    </reaction>
</comment>
<keyword evidence="4" id="KW-0460">Magnesium</keyword>
<evidence type="ECO:0000256" key="3">
    <source>
        <dbReference type="ARBA" id="ARBA00022801"/>
    </source>
</evidence>
<evidence type="ECO:0000256" key="1">
    <source>
        <dbReference type="ARBA" id="ARBA00001946"/>
    </source>
</evidence>
<dbReference type="InterPro" id="IPR003593">
    <property type="entry name" value="AAA+_ATPase"/>
</dbReference>
<dbReference type="PROSITE" id="PS00674">
    <property type="entry name" value="AAA"/>
    <property type="match status" value="1"/>
</dbReference>
<keyword evidence="9" id="KW-1185">Reference proteome</keyword>
<evidence type="ECO:0000259" key="7">
    <source>
        <dbReference type="SMART" id="SM00382"/>
    </source>
</evidence>
<proteinExistence type="inferred from homology"/>
<dbReference type="GO" id="GO:0005524">
    <property type="term" value="F:ATP binding"/>
    <property type="evidence" value="ECO:0007669"/>
    <property type="project" value="UniProtKB-KW"/>
</dbReference>
<dbReference type="Proteomes" id="UP001459277">
    <property type="component" value="Unassembled WGS sequence"/>
</dbReference>
<dbReference type="InterPro" id="IPR003959">
    <property type="entry name" value="ATPase_AAA_core"/>
</dbReference>
<protein>
    <recommendedName>
        <fullName evidence="7">AAA+ ATPase domain-containing protein</fullName>
    </recommendedName>
</protein>
<comment type="caution">
    <text evidence="8">The sequence shown here is derived from an EMBL/GenBank/DDBJ whole genome shotgun (WGS) entry which is preliminary data.</text>
</comment>
<dbReference type="GO" id="GO:0016887">
    <property type="term" value="F:ATP hydrolysis activity"/>
    <property type="evidence" value="ECO:0007669"/>
    <property type="project" value="InterPro"/>
</dbReference>
<dbReference type="Gene3D" id="6.10.280.40">
    <property type="match status" value="1"/>
</dbReference>
<evidence type="ECO:0000256" key="6">
    <source>
        <dbReference type="RuleBase" id="RU003651"/>
    </source>
</evidence>
<dbReference type="InterPro" id="IPR003960">
    <property type="entry name" value="ATPase_AAA_CS"/>
</dbReference>
<evidence type="ECO:0000256" key="2">
    <source>
        <dbReference type="ARBA" id="ARBA00007448"/>
    </source>
</evidence>
<reference evidence="8 9" key="1">
    <citation type="submission" date="2024-01" db="EMBL/GenBank/DDBJ databases">
        <title>A telomere-to-telomere, gap-free genome of sweet tea (Lithocarpus litseifolius).</title>
        <authorList>
            <person name="Zhou J."/>
        </authorList>
    </citation>
    <scope>NUCLEOTIDE SEQUENCE [LARGE SCALE GENOMIC DNA]</scope>
    <source>
        <strain evidence="8">Zhou-2022a</strain>
        <tissue evidence="8">Leaf</tissue>
    </source>
</reference>
<dbReference type="SUPFAM" id="SSF52540">
    <property type="entry name" value="P-loop containing nucleoside triphosphate hydrolases"/>
    <property type="match status" value="1"/>
</dbReference>
<evidence type="ECO:0000256" key="4">
    <source>
        <dbReference type="ARBA" id="ARBA00022842"/>
    </source>
</evidence>
<dbReference type="InterPro" id="IPR058017">
    <property type="entry name" value="At3g28540-like_C"/>
</dbReference>
<comment type="cofactor">
    <cofactor evidence="1">
        <name>Mg(2+)</name>
        <dbReference type="ChEBI" id="CHEBI:18420"/>
    </cofactor>
</comment>
<comment type="similarity">
    <text evidence="2">Belongs to the AAA ATPase family. BCS1 subfamily.</text>
</comment>
<keyword evidence="3" id="KW-0378">Hydrolase</keyword>
<dbReference type="InterPro" id="IPR050747">
    <property type="entry name" value="Mitochondrial_chaperone_BCS1"/>
</dbReference>
<gene>
    <name evidence="8" type="ORF">SO802_004199</name>
</gene>